<accession>A0A516X7B9</accession>
<dbReference type="SUPFAM" id="SSF55811">
    <property type="entry name" value="Nudix"/>
    <property type="match status" value="1"/>
</dbReference>
<gene>
    <name evidence="10" type="ORF">FO059_02670</name>
</gene>
<dbReference type="OrthoDB" id="9802805at2"/>
<dbReference type="KEGG" id="toy:FO059_02670"/>
<evidence type="ECO:0000256" key="6">
    <source>
        <dbReference type="ARBA" id="ARBA00022842"/>
    </source>
</evidence>
<dbReference type="RefSeq" id="WP_143910368.1">
    <property type="nucleotide sequence ID" value="NZ_CP041765.1"/>
</dbReference>
<dbReference type="InterPro" id="IPR000059">
    <property type="entry name" value="NUDIX_hydrolase_NudL_CS"/>
</dbReference>
<evidence type="ECO:0000256" key="7">
    <source>
        <dbReference type="ARBA" id="ARBA00023211"/>
    </source>
</evidence>
<comment type="cofactor">
    <cofactor evidence="2">
        <name>Mg(2+)</name>
        <dbReference type="ChEBI" id="CHEBI:18420"/>
    </cofactor>
</comment>
<evidence type="ECO:0000256" key="8">
    <source>
        <dbReference type="SAM" id="MobiDB-lite"/>
    </source>
</evidence>
<dbReference type="Proteomes" id="UP000317344">
    <property type="component" value="Chromosome"/>
</dbReference>
<protein>
    <submittedName>
        <fullName evidence="10">CoA pyrophosphatase</fullName>
    </submittedName>
</protein>
<feature type="domain" description="Nudix hydrolase" evidence="9">
    <location>
        <begin position="33"/>
        <end position="184"/>
    </location>
</feature>
<reference evidence="10 11" key="2">
    <citation type="submission" date="2019-07" db="EMBL/GenBank/DDBJ databases">
        <authorList>
            <person name="Huang Y."/>
        </authorList>
    </citation>
    <scope>NUCLEOTIDE SEQUENCE [LARGE SCALE GENOMIC DNA]</scope>
    <source>
        <strain evidence="10 11">HY188</strain>
    </source>
</reference>
<dbReference type="GO" id="GO:0030145">
    <property type="term" value="F:manganese ion binding"/>
    <property type="evidence" value="ECO:0007669"/>
    <property type="project" value="InterPro"/>
</dbReference>
<keyword evidence="4" id="KW-0479">Metal-binding</keyword>
<proteinExistence type="inferred from homology"/>
<dbReference type="PANTHER" id="PTHR12992">
    <property type="entry name" value="NUDIX HYDROLASE"/>
    <property type="match status" value="1"/>
</dbReference>
<keyword evidence="6" id="KW-0460">Magnesium</keyword>
<dbReference type="Pfam" id="PF00293">
    <property type="entry name" value="NUDIX"/>
    <property type="match status" value="1"/>
</dbReference>
<dbReference type="CDD" id="cd03426">
    <property type="entry name" value="NUDIX_CoAse_Nudt7"/>
    <property type="match status" value="1"/>
</dbReference>
<sequence>MRAGGAGQDAPAGGGRPLVPRVLQSRAVPPGVRTRPASVLMLFGEGGGAADAVQGVPRTSGGVPDGDVLLTQRAATLRHHSGQVAFPGGAADPGDGGPVQTALREAEEETGLRPDGVQPLTVMPELFVPPSRFLVSPVLAYWREPCPVRVVDEAETSRVARVPLADLVNPANRFQVRYRKVFTGPAFTVDGMLVWGFTAGLLSALITEAGWEQEWDTGDVRELDVTLPEVDEQATRR</sequence>
<name>A0A516X7B9_9ACTN</name>
<dbReference type="PANTHER" id="PTHR12992:SF11">
    <property type="entry name" value="MITOCHONDRIAL COENZYME A DIPHOSPHATASE NUDT8"/>
    <property type="match status" value="1"/>
</dbReference>
<comment type="similarity">
    <text evidence="3">Belongs to the Nudix hydrolase family. PCD1 subfamily.</text>
</comment>
<evidence type="ECO:0000259" key="9">
    <source>
        <dbReference type="PROSITE" id="PS51462"/>
    </source>
</evidence>
<evidence type="ECO:0000256" key="2">
    <source>
        <dbReference type="ARBA" id="ARBA00001946"/>
    </source>
</evidence>
<feature type="region of interest" description="Disordered" evidence="8">
    <location>
        <begin position="1"/>
        <end position="29"/>
    </location>
</feature>
<dbReference type="EMBL" id="CP041765">
    <property type="protein sequence ID" value="QDQ98964.1"/>
    <property type="molecule type" value="Genomic_DNA"/>
</dbReference>
<evidence type="ECO:0000256" key="4">
    <source>
        <dbReference type="ARBA" id="ARBA00022723"/>
    </source>
</evidence>
<reference evidence="10 11" key="1">
    <citation type="submission" date="2019-07" db="EMBL/GenBank/DDBJ databases">
        <title>Tomitella cavernea sp. nov., an actinomycete isolated from soil.</title>
        <authorList>
            <person name="Cheng J."/>
        </authorList>
    </citation>
    <scope>NUCLEOTIDE SEQUENCE [LARGE SCALE GENOMIC DNA]</scope>
    <source>
        <strain evidence="10 11">HY188</strain>
    </source>
</reference>
<evidence type="ECO:0000313" key="11">
    <source>
        <dbReference type="Proteomes" id="UP000317344"/>
    </source>
</evidence>
<dbReference type="PROSITE" id="PS51462">
    <property type="entry name" value="NUDIX"/>
    <property type="match status" value="1"/>
</dbReference>
<dbReference type="PROSITE" id="PS01293">
    <property type="entry name" value="NUDIX_COA"/>
    <property type="match status" value="1"/>
</dbReference>
<dbReference type="GO" id="GO:0010945">
    <property type="term" value="F:coenzyme A diphosphatase activity"/>
    <property type="evidence" value="ECO:0007669"/>
    <property type="project" value="InterPro"/>
</dbReference>
<dbReference type="InterPro" id="IPR045121">
    <property type="entry name" value="CoAse"/>
</dbReference>
<comment type="cofactor">
    <cofactor evidence="1">
        <name>Mn(2+)</name>
        <dbReference type="ChEBI" id="CHEBI:29035"/>
    </cofactor>
</comment>
<dbReference type="InterPro" id="IPR000086">
    <property type="entry name" value="NUDIX_hydrolase_dom"/>
</dbReference>
<dbReference type="GO" id="GO:0000287">
    <property type="term" value="F:magnesium ion binding"/>
    <property type="evidence" value="ECO:0007669"/>
    <property type="project" value="InterPro"/>
</dbReference>
<dbReference type="InterPro" id="IPR015797">
    <property type="entry name" value="NUDIX_hydrolase-like_dom_sf"/>
</dbReference>
<dbReference type="Gene3D" id="3.90.79.10">
    <property type="entry name" value="Nucleoside Triphosphate Pyrophosphohydrolase"/>
    <property type="match status" value="1"/>
</dbReference>
<dbReference type="AlphaFoldDB" id="A0A516X7B9"/>
<keyword evidence="7" id="KW-0464">Manganese</keyword>
<organism evidence="10 11">
    <name type="scientific">Tomitella fengzijianii</name>
    <dbReference type="NCBI Taxonomy" id="2597660"/>
    <lineage>
        <taxon>Bacteria</taxon>
        <taxon>Bacillati</taxon>
        <taxon>Actinomycetota</taxon>
        <taxon>Actinomycetes</taxon>
        <taxon>Mycobacteriales</taxon>
        <taxon>Tomitella</taxon>
    </lineage>
</organism>
<keyword evidence="11" id="KW-1185">Reference proteome</keyword>
<evidence type="ECO:0000256" key="3">
    <source>
        <dbReference type="ARBA" id="ARBA00006506"/>
    </source>
</evidence>
<dbReference type="GO" id="GO:0009132">
    <property type="term" value="P:nucleoside diphosphate metabolic process"/>
    <property type="evidence" value="ECO:0007669"/>
    <property type="project" value="InterPro"/>
</dbReference>
<feature type="compositionally biased region" description="Gly residues" evidence="8">
    <location>
        <begin position="1"/>
        <end position="16"/>
    </location>
</feature>
<evidence type="ECO:0000313" key="10">
    <source>
        <dbReference type="EMBL" id="QDQ98964.1"/>
    </source>
</evidence>
<keyword evidence="5" id="KW-0378">Hydrolase</keyword>
<evidence type="ECO:0000256" key="5">
    <source>
        <dbReference type="ARBA" id="ARBA00022801"/>
    </source>
</evidence>
<evidence type="ECO:0000256" key="1">
    <source>
        <dbReference type="ARBA" id="ARBA00001936"/>
    </source>
</evidence>